<feature type="domain" description="MSP" evidence="2">
    <location>
        <begin position="1"/>
        <end position="106"/>
    </location>
</feature>
<feature type="region of interest" description="Disordered" evidence="1">
    <location>
        <begin position="687"/>
        <end position="742"/>
    </location>
</feature>
<dbReference type="Pfam" id="PF00635">
    <property type="entry name" value="Motile_Sperm"/>
    <property type="match status" value="1"/>
</dbReference>
<reference evidence="3 4" key="1">
    <citation type="submission" date="2014-11" db="EMBL/GenBank/DDBJ databases">
        <title>Genetic blueprint of the zoonotic pathogen Toxocara canis.</title>
        <authorList>
            <person name="Zhu X.-Q."/>
            <person name="Korhonen P.K."/>
            <person name="Cai H."/>
            <person name="Young N.D."/>
            <person name="Nejsum P."/>
            <person name="von Samson-Himmelstjerna G."/>
            <person name="Boag P.R."/>
            <person name="Tan P."/>
            <person name="Li Q."/>
            <person name="Min J."/>
            <person name="Yang Y."/>
            <person name="Wang X."/>
            <person name="Fang X."/>
            <person name="Hall R.S."/>
            <person name="Hofmann A."/>
            <person name="Sternberg P.W."/>
            <person name="Jex A.R."/>
            <person name="Gasser R.B."/>
        </authorList>
    </citation>
    <scope>NUCLEOTIDE SEQUENCE [LARGE SCALE GENOMIC DNA]</scope>
    <source>
        <strain evidence="3">PN_DK_2014</strain>
    </source>
</reference>
<keyword evidence="4" id="KW-1185">Reference proteome</keyword>
<organism evidence="3 4">
    <name type="scientific">Toxocara canis</name>
    <name type="common">Canine roundworm</name>
    <dbReference type="NCBI Taxonomy" id="6265"/>
    <lineage>
        <taxon>Eukaryota</taxon>
        <taxon>Metazoa</taxon>
        <taxon>Ecdysozoa</taxon>
        <taxon>Nematoda</taxon>
        <taxon>Chromadorea</taxon>
        <taxon>Rhabditida</taxon>
        <taxon>Spirurina</taxon>
        <taxon>Ascaridomorpha</taxon>
        <taxon>Ascaridoidea</taxon>
        <taxon>Toxocaridae</taxon>
        <taxon>Toxocara</taxon>
    </lineage>
</organism>
<feature type="compositionally biased region" description="Gly residues" evidence="1">
    <location>
        <begin position="627"/>
        <end position="636"/>
    </location>
</feature>
<dbReference type="STRING" id="6265.A0A0B2VDP5"/>
<dbReference type="AlphaFoldDB" id="A0A0B2VDP5"/>
<dbReference type="PROSITE" id="PS50202">
    <property type="entry name" value="MSP"/>
    <property type="match status" value="1"/>
</dbReference>
<feature type="compositionally biased region" description="Low complexity" evidence="1">
    <location>
        <begin position="550"/>
        <end position="582"/>
    </location>
</feature>
<evidence type="ECO:0000259" key="2">
    <source>
        <dbReference type="PROSITE" id="PS50202"/>
    </source>
</evidence>
<comment type="caution">
    <text evidence="3">The sequence shown here is derived from an EMBL/GenBank/DDBJ whole genome shotgun (WGS) entry which is preliminary data.</text>
</comment>
<accession>A0A0B2VDP5</accession>
<feature type="compositionally biased region" description="Basic and acidic residues" evidence="1">
    <location>
        <begin position="687"/>
        <end position="704"/>
    </location>
</feature>
<dbReference type="OMA" id="WANQREG"/>
<feature type="compositionally biased region" description="Polar residues" evidence="1">
    <location>
        <begin position="312"/>
        <end position="328"/>
    </location>
</feature>
<dbReference type="InterPro" id="IPR008962">
    <property type="entry name" value="PapD-like_sf"/>
</dbReference>
<feature type="compositionally biased region" description="Gly residues" evidence="1">
    <location>
        <begin position="487"/>
        <end position="497"/>
    </location>
</feature>
<gene>
    <name evidence="3" type="primary">ssp-34</name>
    <name evidence="3" type="ORF">Tcan_11800</name>
</gene>
<evidence type="ECO:0000313" key="4">
    <source>
        <dbReference type="Proteomes" id="UP000031036"/>
    </source>
</evidence>
<name>A0A0B2VDP5_TOXCA</name>
<feature type="compositionally biased region" description="Gly residues" evidence="1">
    <location>
        <begin position="705"/>
        <end position="722"/>
    </location>
</feature>
<feature type="compositionally biased region" description="Polar residues" evidence="1">
    <location>
        <begin position="392"/>
        <end position="408"/>
    </location>
</feature>
<evidence type="ECO:0000256" key="1">
    <source>
        <dbReference type="SAM" id="MobiDB-lite"/>
    </source>
</evidence>
<dbReference type="SUPFAM" id="SSF49354">
    <property type="entry name" value="PapD-like"/>
    <property type="match status" value="1"/>
</dbReference>
<dbReference type="Proteomes" id="UP000031036">
    <property type="component" value="Unassembled WGS sequence"/>
</dbReference>
<dbReference type="InterPro" id="IPR013783">
    <property type="entry name" value="Ig-like_fold"/>
</dbReference>
<dbReference type="PANTHER" id="PTHR22947">
    <property type="entry name" value="MAJOR SPERM PROTEIN"/>
    <property type="match status" value="1"/>
</dbReference>
<feature type="compositionally biased region" description="Basic and acidic residues" evidence="1">
    <location>
        <begin position="302"/>
        <end position="311"/>
    </location>
</feature>
<dbReference type="InterPro" id="IPR051774">
    <property type="entry name" value="Sperm-specific_class_P"/>
</dbReference>
<dbReference type="EMBL" id="JPKZ01001879">
    <property type="protein sequence ID" value="KHN79643.1"/>
    <property type="molecule type" value="Genomic_DNA"/>
</dbReference>
<feature type="region of interest" description="Disordered" evidence="1">
    <location>
        <begin position="267"/>
        <end position="666"/>
    </location>
</feature>
<sequence>MPANLVIIPAVMQVSTKGGRTKHRLKCIGDQRVVFKVKLKAKYYKYYKVWPVMGFIQPGSTREIVFTRKPGKIGKDYLVIQYIIAPSGYDPREPFVKGAQIGQLIFNIIAVDGEPEKLEETAYEGDVVTDVGQQWHKRVNREEDEKIEREIEAQYESMRPIDIEGPGQGARKSGRSKIRYRESKGVLGRRQMDTRGRRSDDMEMAKTMRMNIAGGFRDDDLDRARTMRGDVVGVDKDLENCRTMKEKVDEDEQGEDFEGVKTMKLNVGGSADDDLRRERTMKLNVTGPAGRKSSTRSSAESSRTKAGEKSATRSVSTSSQTKTAQSLKTVEEESFVPGGRSIYARKCDGGGSSDLTKRGAAPIGASKYDEADDGTIDGKATHRGGAAARTTEQQSFGGTPAQMQQSGPSDEAGAEQSEPTGQSDVSGSSARGPQDSWTAQRGRSAPDTAAADGAIKEEQSFLGGERSAYMTPGGPSGEARASQSGPAGQGGVSGGGASTTYSSSGSGGGEAEANGRDATGGSIAAGAIKEEQSFVGGARSAHMEPGDEAGAGQSQPAGQSGVSGGIASATPGGSGPEGSSTAQRGRGATADGAIKEEQSFLGGERSAYMTPGGPGDGARAGQSRPAGQGGVSGGGASTTYSSSRPGGGAAEGKGRGATGGSSAGGTMIEEQSFIGGAHSAYMAPDERGAEADHGGANTYRDERGGGGSGTKRTSGFGGGTGGSEMQSEWGGAGPEQSFSGGSRSCYLQPDRAFCIIFFSLLKDMAAEQEPGAEEAMIHLILHDRDVSVQTKGERRARASMPVEKMQQLVGKRGAEQELSNHSWAAPARVICSQGIIAAEVGREAEEVVVHLVLGDPEKVSVQAKGEHRTEASVPVKKMQQLVGKRGAEQELSNHSWATPARVICSQGIMAAEVGPEAEEVVLHLVLGDPEKMSVQTNGEHRAEASVPVKKMQQLVRKVRWHSYRTWASSQRLADLLGGRSWCCLIGAAFLRDRNGANIQLLQEHGLDGATWGPRSVGVPEAMTAELDPATEEVVLHLVVHDQGMVSVKAMGESQAKESVSAESVQQAV</sequence>
<dbReference type="OrthoDB" id="5813979at2759"/>
<evidence type="ECO:0000313" key="3">
    <source>
        <dbReference type="EMBL" id="KHN79643.1"/>
    </source>
</evidence>
<feature type="compositionally biased region" description="Polar residues" evidence="1">
    <location>
        <begin position="417"/>
        <end position="441"/>
    </location>
</feature>
<proteinExistence type="predicted"/>
<dbReference type="InterPro" id="IPR000535">
    <property type="entry name" value="MSP_dom"/>
</dbReference>
<dbReference type="Gene3D" id="2.60.40.10">
    <property type="entry name" value="Immunoglobulins"/>
    <property type="match status" value="1"/>
</dbReference>
<feature type="compositionally biased region" description="Gly residues" evidence="1">
    <location>
        <begin position="645"/>
        <end position="663"/>
    </location>
</feature>
<dbReference type="PANTHER" id="PTHR22947:SF39">
    <property type="entry name" value="MSP DOMAIN-CONTAINING PROTEIN"/>
    <property type="match status" value="1"/>
</dbReference>
<protein>
    <submittedName>
        <fullName evidence="3">Sperm-specific class P protein 34</fullName>
    </submittedName>
</protein>